<reference evidence="2 3" key="1">
    <citation type="submission" date="2018-07" db="EMBL/GenBank/DDBJ databases">
        <title>Complete genome sequence of Spiroplasma alleghenense PLHS-1 (ATCC 51752).</title>
        <authorList>
            <person name="Chou L."/>
            <person name="Lee T.-Y."/>
            <person name="Tsai Y.-M."/>
            <person name="Kuo C.-H."/>
        </authorList>
    </citation>
    <scope>NUCLEOTIDE SEQUENCE [LARGE SCALE GENOMIC DNA]</scope>
    <source>
        <strain evidence="2 3">PLHS-1</strain>
    </source>
</reference>
<organism evidence="2 3">
    <name type="scientific">Spiroplasma alleghenense</name>
    <dbReference type="NCBI Taxonomy" id="216931"/>
    <lineage>
        <taxon>Bacteria</taxon>
        <taxon>Bacillati</taxon>
        <taxon>Mycoplasmatota</taxon>
        <taxon>Mollicutes</taxon>
        <taxon>Entomoplasmatales</taxon>
        <taxon>Spiroplasmataceae</taxon>
        <taxon>Spiroplasma</taxon>
    </lineage>
</organism>
<evidence type="ECO:0000313" key="2">
    <source>
        <dbReference type="EMBL" id="AXK51630.1"/>
    </source>
</evidence>
<keyword evidence="1" id="KW-1133">Transmembrane helix</keyword>
<feature type="transmembrane region" description="Helical" evidence="1">
    <location>
        <begin position="34"/>
        <end position="53"/>
    </location>
</feature>
<keyword evidence="3" id="KW-1185">Reference proteome</keyword>
<feature type="transmembrane region" description="Helical" evidence="1">
    <location>
        <begin position="127"/>
        <end position="153"/>
    </location>
</feature>
<evidence type="ECO:0000313" key="3">
    <source>
        <dbReference type="Proteomes" id="UP000254792"/>
    </source>
</evidence>
<sequence length="301" mass="36453">MKEKIEKNNPLLSDYIYGKEKVVKKRFNYIPDDLFLIIAYFIIILIALIAPSLVIWKKWEFKCNYITILFIATLVNSLFLIVFVTKPNEIANFKEEVYINKVLGRENYHYSNIKIGYKQINKPLTKLISLIIIALILMTSAIINLISIIYVISLINTNFYYKFIFGFFSYHSTIIFFFFIIKNFFKILIKNFKIINKDISEFEYEILEYPDLFKDFEISKNKKYWINPKLEIETKRNFFKAQDYLSYPNLGNDILNFYNNLWYEYLNFKGKKLDYKKKQYVIVEKTYKFIFRNFLKLEIRK</sequence>
<dbReference type="RefSeq" id="WP_115558523.1">
    <property type="nucleotide sequence ID" value="NZ_CP031376.1"/>
</dbReference>
<dbReference type="EMBL" id="CP031376">
    <property type="protein sequence ID" value="AXK51630.1"/>
    <property type="molecule type" value="Genomic_DNA"/>
</dbReference>
<evidence type="ECO:0000256" key="1">
    <source>
        <dbReference type="SAM" id="Phobius"/>
    </source>
</evidence>
<proteinExistence type="predicted"/>
<name>A0A345Z4V1_9MOLU</name>
<dbReference type="KEGG" id="salx:SALLE_v1c09600"/>
<dbReference type="AlphaFoldDB" id="A0A345Z4V1"/>
<feature type="transmembrane region" description="Helical" evidence="1">
    <location>
        <begin position="159"/>
        <end position="181"/>
    </location>
</feature>
<gene>
    <name evidence="2" type="ORF">SALLE_v1c09600</name>
</gene>
<dbReference type="Proteomes" id="UP000254792">
    <property type="component" value="Chromosome"/>
</dbReference>
<accession>A0A345Z4V1</accession>
<protein>
    <submittedName>
        <fullName evidence="2">Uncharacterized protein</fullName>
    </submittedName>
</protein>
<feature type="transmembrane region" description="Helical" evidence="1">
    <location>
        <begin position="65"/>
        <end position="84"/>
    </location>
</feature>
<keyword evidence="1" id="KW-0472">Membrane</keyword>
<keyword evidence="1" id="KW-0812">Transmembrane</keyword>